<gene>
    <name evidence="1" type="ORF">CALMAC_LOCUS21162</name>
</gene>
<evidence type="ECO:0000313" key="1">
    <source>
        <dbReference type="EMBL" id="VEN64686.1"/>
    </source>
</evidence>
<accession>A0A653DX33</accession>
<evidence type="ECO:0000313" key="2">
    <source>
        <dbReference type="Proteomes" id="UP000410492"/>
    </source>
</evidence>
<dbReference type="EMBL" id="CAACVG010015671">
    <property type="protein sequence ID" value="VEN64686.1"/>
    <property type="molecule type" value="Genomic_DNA"/>
</dbReference>
<protein>
    <submittedName>
        <fullName evidence="1">Uncharacterized protein</fullName>
    </submittedName>
</protein>
<keyword evidence="2" id="KW-1185">Reference proteome</keyword>
<dbReference type="OrthoDB" id="5945655at2759"/>
<sequence length="61" mass="6798">MSRSKNYIISGTDYFCQLQSISAAVLMPMAKDVTIKGEYASNRLQQRSPANVDGETTQLIR</sequence>
<name>A0A653DX33_CALMS</name>
<dbReference type="AlphaFoldDB" id="A0A653DX33"/>
<reference evidence="1 2" key="1">
    <citation type="submission" date="2019-01" db="EMBL/GenBank/DDBJ databases">
        <authorList>
            <person name="Sayadi A."/>
        </authorList>
    </citation>
    <scope>NUCLEOTIDE SEQUENCE [LARGE SCALE GENOMIC DNA]</scope>
</reference>
<organism evidence="1 2">
    <name type="scientific">Callosobruchus maculatus</name>
    <name type="common">Southern cowpea weevil</name>
    <name type="synonym">Pulse bruchid</name>
    <dbReference type="NCBI Taxonomy" id="64391"/>
    <lineage>
        <taxon>Eukaryota</taxon>
        <taxon>Metazoa</taxon>
        <taxon>Ecdysozoa</taxon>
        <taxon>Arthropoda</taxon>
        <taxon>Hexapoda</taxon>
        <taxon>Insecta</taxon>
        <taxon>Pterygota</taxon>
        <taxon>Neoptera</taxon>
        <taxon>Endopterygota</taxon>
        <taxon>Coleoptera</taxon>
        <taxon>Polyphaga</taxon>
        <taxon>Cucujiformia</taxon>
        <taxon>Chrysomeloidea</taxon>
        <taxon>Chrysomelidae</taxon>
        <taxon>Bruchinae</taxon>
        <taxon>Bruchini</taxon>
        <taxon>Callosobruchus</taxon>
    </lineage>
</organism>
<proteinExistence type="predicted"/>
<dbReference type="Proteomes" id="UP000410492">
    <property type="component" value="Unassembled WGS sequence"/>
</dbReference>